<sequence length="89" mass="10246">MRHGYTLGLGGEAFFSTYLLIRRKYETGTPKQALPRLHSHRSPSRLPLHPDPDVKAAQSRAFMYRHSSSRDWTLQEQETGTRSFPSESK</sequence>
<keyword evidence="3" id="KW-1185">Reference proteome</keyword>
<proteinExistence type="predicted"/>
<evidence type="ECO:0000256" key="1">
    <source>
        <dbReference type="SAM" id="MobiDB-lite"/>
    </source>
</evidence>
<feature type="region of interest" description="Disordered" evidence="1">
    <location>
        <begin position="29"/>
        <end position="53"/>
    </location>
</feature>
<feature type="compositionally biased region" description="Polar residues" evidence="1">
    <location>
        <begin position="70"/>
        <end position="89"/>
    </location>
</feature>
<name>A0A1I5CD14_9HYPH</name>
<dbReference type="EMBL" id="FOVR01000002">
    <property type="protein sequence ID" value="SFN84915.1"/>
    <property type="molecule type" value="Genomic_DNA"/>
</dbReference>
<protein>
    <submittedName>
        <fullName evidence="2">Uncharacterized protein</fullName>
    </submittedName>
</protein>
<reference evidence="2 3" key="1">
    <citation type="submission" date="2016-10" db="EMBL/GenBank/DDBJ databases">
        <authorList>
            <person name="de Groot N.N."/>
        </authorList>
    </citation>
    <scope>NUCLEOTIDE SEQUENCE [LARGE SCALE GENOMIC DNA]</scope>
    <source>
        <strain evidence="2 3">CGMCC 1.9157</strain>
    </source>
</reference>
<accession>A0A1I5CD14</accession>
<organism evidence="2 3">
    <name type="scientific">Cohaesibacter marisflavi</name>
    <dbReference type="NCBI Taxonomy" id="655353"/>
    <lineage>
        <taxon>Bacteria</taxon>
        <taxon>Pseudomonadati</taxon>
        <taxon>Pseudomonadota</taxon>
        <taxon>Alphaproteobacteria</taxon>
        <taxon>Hyphomicrobiales</taxon>
        <taxon>Cohaesibacteraceae</taxon>
    </lineage>
</organism>
<gene>
    <name evidence="2" type="ORF">SAMN04488056_102195</name>
</gene>
<evidence type="ECO:0000313" key="2">
    <source>
        <dbReference type="EMBL" id="SFN84915.1"/>
    </source>
</evidence>
<dbReference type="AlphaFoldDB" id="A0A1I5CD14"/>
<feature type="region of interest" description="Disordered" evidence="1">
    <location>
        <begin position="67"/>
        <end position="89"/>
    </location>
</feature>
<dbReference type="Proteomes" id="UP000199236">
    <property type="component" value="Unassembled WGS sequence"/>
</dbReference>
<evidence type="ECO:0000313" key="3">
    <source>
        <dbReference type="Proteomes" id="UP000199236"/>
    </source>
</evidence>